<feature type="binding site" evidence="7">
    <location>
        <position position="132"/>
    </location>
    <ligand>
        <name>sn-glycerol 3-phosphate</name>
        <dbReference type="ChEBI" id="CHEBI:57597"/>
    </ligand>
</feature>
<evidence type="ECO:0000256" key="7">
    <source>
        <dbReference type="HAMAP-Rule" id="MF_00394"/>
    </source>
</evidence>
<comment type="caution">
    <text evidence="7">Lacks conserved residue(s) required for the propagation of feature annotation.</text>
</comment>
<feature type="binding site" evidence="7">
    <location>
        <position position="102"/>
    </location>
    <ligand>
        <name>sn-glycerol 3-phosphate</name>
        <dbReference type="ChEBI" id="CHEBI:57597"/>
    </ligand>
</feature>
<evidence type="ECO:0000256" key="6">
    <source>
        <dbReference type="ARBA" id="ARBA00023264"/>
    </source>
</evidence>
<feature type="binding site" evidence="7">
    <location>
        <position position="248"/>
    </location>
    <ligand>
        <name>sn-glycerol 3-phosphate</name>
        <dbReference type="ChEBI" id="CHEBI:57597"/>
    </ligand>
</feature>
<accession>A0ABQ0AG52</accession>
<protein>
    <recommendedName>
        <fullName evidence="7">Glycerol-3-phosphate dehydrogenase [NAD(P)+]</fullName>
        <ecNumber evidence="7">1.1.1.94</ecNumber>
    </recommendedName>
    <alternativeName>
        <fullName evidence="7">NAD(P)(+)-dependent glycerol-3-phosphate dehydrogenase</fullName>
    </alternativeName>
    <alternativeName>
        <fullName evidence="7">NAD(P)H-dependent dihydroxyacetone-phosphate reductase</fullName>
    </alternativeName>
</protein>
<feature type="binding site" evidence="7">
    <location>
        <position position="30"/>
    </location>
    <ligand>
        <name>NADPH</name>
        <dbReference type="ChEBI" id="CHEBI:57783"/>
    </ligand>
</feature>
<keyword evidence="6 7" id="KW-1208">Phospholipid metabolism</keyword>
<feature type="binding site" evidence="7">
    <location>
        <position position="250"/>
    </location>
    <ligand>
        <name>sn-glycerol 3-phosphate</name>
        <dbReference type="ChEBI" id="CHEBI:57597"/>
    </ligand>
</feature>
<sequence length="320" mass="33004">MTISVLGAGAFGTALAISLAKETPVTLWARDSAQVADMQRQRCNTARLPDVPLPARLTPTSDFSQATEAEVLLLAVPMQKLRSVLQAHRADLKGKVLVACCKGIELETGFGPIVVISQVLPAAKPALLTGPSFAADIARGLPTALTLACSDAKLGHQLQQQLTTANLRLYRTTDTSGAELGGALKNIIAIACGAVIGAGLGESARAALMTRGYAEMQRMALACGAKPETLAGLSGFGDLTLTCSSPLSRNYQLGLSIGRGDGFDPNITVEGAATARATAAKAKTMGLDMPLTETVVGLLNGDLTIATAGAQLLARPLKEE</sequence>
<feature type="active site" description="Proton acceptor" evidence="7">
    <location>
        <position position="185"/>
    </location>
</feature>
<dbReference type="NCBIfam" id="NF000940">
    <property type="entry name" value="PRK00094.1-2"/>
    <property type="match status" value="1"/>
</dbReference>
<evidence type="ECO:0000313" key="13">
    <source>
        <dbReference type="Proteomes" id="UP001441944"/>
    </source>
</evidence>
<feature type="binding site" evidence="7">
    <location>
        <position position="134"/>
    </location>
    <ligand>
        <name>NADPH</name>
        <dbReference type="ChEBI" id="CHEBI:57783"/>
    </ligand>
</feature>
<dbReference type="InterPro" id="IPR008927">
    <property type="entry name" value="6-PGluconate_DH-like_C_sf"/>
</dbReference>
<keyword evidence="13" id="KW-1185">Reference proteome</keyword>
<evidence type="ECO:0000256" key="3">
    <source>
        <dbReference type="ARBA" id="ARBA00023002"/>
    </source>
</evidence>
<comment type="catalytic activity">
    <reaction evidence="7">
        <text>sn-glycerol 3-phosphate + NAD(+) = dihydroxyacetone phosphate + NADH + H(+)</text>
        <dbReference type="Rhea" id="RHEA:11092"/>
        <dbReference type="ChEBI" id="CHEBI:15378"/>
        <dbReference type="ChEBI" id="CHEBI:57540"/>
        <dbReference type="ChEBI" id="CHEBI:57597"/>
        <dbReference type="ChEBI" id="CHEBI:57642"/>
        <dbReference type="ChEBI" id="CHEBI:57945"/>
        <dbReference type="EC" id="1.1.1.94"/>
    </reaction>
</comment>
<dbReference type="InterPro" id="IPR011128">
    <property type="entry name" value="G3P_DH_NAD-dep_N"/>
</dbReference>
<dbReference type="Proteomes" id="UP001441944">
    <property type="component" value="Unassembled WGS sequence"/>
</dbReference>
<feature type="binding site" evidence="7">
    <location>
        <position position="249"/>
    </location>
    <ligand>
        <name>sn-glycerol 3-phosphate</name>
        <dbReference type="ChEBI" id="CHEBI:57597"/>
    </ligand>
</feature>
<dbReference type="PANTHER" id="PTHR11728:SF1">
    <property type="entry name" value="GLYCEROL-3-PHOSPHATE DEHYDROGENASE [NAD(+)] 2, CHLOROPLASTIC"/>
    <property type="match status" value="1"/>
</dbReference>
<feature type="binding site" evidence="7">
    <location>
        <position position="185"/>
    </location>
    <ligand>
        <name>sn-glycerol 3-phosphate</name>
        <dbReference type="ChEBI" id="CHEBI:57597"/>
    </ligand>
</feature>
<evidence type="ECO:0000256" key="9">
    <source>
        <dbReference type="RuleBase" id="RU000439"/>
    </source>
</evidence>
<feature type="binding site" evidence="7">
    <location>
        <position position="270"/>
    </location>
    <ligand>
        <name>NADPH</name>
        <dbReference type="ChEBI" id="CHEBI:57783"/>
    </ligand>
</feature>
<dbReference type="InterPro" id="IPR036291">
    <property type="entry name" value="NAD(P)-bd_dom_sf"/>
</dbReference>
<keyword evidence="3 7" id="KW-0560">Oxidoreductase</keyword>
<dbReference type="PRINTS" id="PR00077">
    <property type="entry name" value="GPDHDRGNASE"/>
</dbReference>
<comment type="caution">
    <text evidence="12">The sequence shown here is derived from an EMBL/GenBank/DDBJ whole genome shotgun (WGS) entry which is preliminary data.</text>
</comment>
<evidence type="ECO:0000256" key="4">
    <source>
        <dbReference type="ARBA" id="ARBA00023098"/>
    </source>
</evidence>
<feature type="binding site" evidence="7">
    <location>
        <position position="130"/>
    </location>
    <ligand>
        <name>sn-glycerol 3-phosphate</name>
        <dbReference type="ChEBI" id="CHEBI:57597"/>
    </ligand>
</feature>
<organism evidence="12 13">
    <name type="scientific">Pseudophaeobacter arcticus</name>
    <dbReference type="NCBI Taxonomy" id="385492"/>
    <lineage>
        <taxon>Bacteria</taxon>
        <taxon>Pseudomonadati</taxon>
        <taxon>Pseudomonadota</taxon>
        <taxon>Alphaproteobacteria</taxon>
        <taxon>Rhodobacterales</taxon>
        <taxon>Paracoccaceae</taxon>
        <taxon>Pseudophaeobacter</taxon>
    </lineage>
</organism>
<dbReference type="PIRSF" id="PIRSF000114">
    <property type="entry name" value="Glycerol-3-P_dh"/>
    <property type="match status" value="1"/>
</dbReference>
<evidence type="ECO:0000259" key="11">
    <source>
        <dbReference type="Pfam" id="PF07479"/>
    </source>
</evidence>
<gene>
    <name evidence="7" type="primary">gpsA</name>
    <name evidence="12" type="ORF">NBRC116598_02960</name>
</gene>
<feature type="binding site" evidence="7">
    <location>
        <position position="249"/>
    </location>
    <ligand>
        <name>NADPH</name>
        <dbReference type="ChEBI" id="CHEBI:57783"/>
    </ligand>
</feature>
<comment type="catalytic activity">
    <reaction evidence="7 9">
        <text>sn-glycerol 3-phosphate + NADP(+) = dihydroxyacetone phosphate + NADPH + H(+)</text>
        <dbReference type="Rhea" id="RHEA:11096"/>
        <dbReference type="ChEBI" id="CHEBI:15378"/>
        <dbReference type="ChEBI" id="CHEBI:57597"/>
        <dbReference type="ChEBI" id="CHEBI:57642"/>
        <dbReference type="ChEBI" id="CHEBI:57783"/>
        <dbReference type="ChEBI" id="CHEBI:58349"/>
        <dbReference type="EC" id="1.1.1.94"/>
    </reaction>
</comment>
<proteinExistence type="inferred from homology"/>
<dbReference type="InterPro" id="IPR006109">
    <property type="entry name" value="G3P_DH_NAD-dep_C"/>
</dbReference>
<dbReference type="InterPro" id="IPR006168">
    <property type="entry name" value="G3P_DH_NAD-dep"/>
</dbReference>
<evidence type="ECO:0000259" key="10">
    <source>
        <dbReference type="Pfam" id="PF01210"/>
    </source>
</evidence>
<dbReference type="PROSITE" id="PS00957">
    <property type="entry name" value="NAD_G3PDH"/>
    <property type="match status" value="1"/>
</dbReference>
<evidence type="ECO:0000313" key="12">
    <source>
        <dbReference type="EMBL" id="GAA6194852.1"/>
    </source>
</evidence>
<dbReference type="PANTHER" id="PTHR11728">
    <property type="entry name" value="GLYCEROL-3-PHOSPHATE DEHYDROGENASE"/>
    <property type="match status" value="1"/>
</dbReference>
<dbReference type="Gene3D" id="3.40.50.720">
    <property type="entry name" value="NAD(P)-binding Rossmann-like Domain"/>
    <property type="match status" value="1"/>
</dbReference>
<dbReference type="EC" id="1.1.1.94" evidence="7"/>
<keyword evidence="7" id="KW-0963">Cytoplasm</keyword>
<dbReference type="InterPro" id="IPR013328">
    <property type="entry name" value="6PGD_dom2"/>
</dbReference>
<comment type="similarity">
    <text evidence="1 7 8">Belongs to the NAD-dependent glycerol-3-phosphate dehydrogenase family.</text>
</comment>
<keyword evidence="5 7" id="KW-0594">Phospholipid biosynthesis</keyword>
<dbReference type="Pfam" id="PF01210">
    <property type="entry name" value="NAD_Gly3P_dh_N"/>
    <property type="match status" value="1"/>
</dbReference>
<evidence type="ECO:0000256" key="5">
    <source>
        <dbReference type="ARBA" id="ARBA00023209"/>
    </source>
</evidence>
<feature type="domain" description="Glycerol-3-phosphate dehydrogenase NAD-dependent N-terminal" evidence="10">
    <location>
        <begin position="3"/>
        <end position="153"/>
    </location>
</feature>
<keyword evidence="7" id="KW-0547">Nucleotide-binding</keyword>
<reference evidence="12 13" key="1">
    <citation type="submission" date="2024-04" db="EMBL/GenBank/DDBJ databases">
        <title>Draft genome sequence of Pseudophaeobacter arcticus NBRC 116598.</title>
        <authorList>
            <person name="Miyakawa T."/>
            <person name="Kusuya Y."/>
            <person name="Miura T."/>
        </authorList>
    </citation>
    <scope>NUCLEOTIDE SEQUENCE [LARGE SCALE GENOMIC DNA]</scope>
    <source>
        <strain evidence="12 13">SU-CL00105</strain>
    </source>
</reference>
<name>A0ABQ0AG52_9RHOB</name>
<dbReference type="SUPFAM" id="SSF48179">
    <property type="entry name" value="6-phosphogluconate dehydrogenase C-terminal domain-like"/>
    <property type="match status" value="1"/>
</dbReference>
<dbReference type="Pfam" id="PF07479">
    <property type="entry name" value="NAD_Gly3P_dh_C"/>
    <property type="match status" value="1"/>
</dbReference>
<comment type="subcellular location">
    <subcellularLocation>
        <location evidence="7">Cytoplasm</location>
    </subcellularLocation>
</comment>
<keyword evidence="7" id="KW-0521">NADP</keyword>
<evidence type="ECO:0000256" key="8">
    <source>
        <dbReference type="RuleBase" id="RU000437"/>
    </source>
</evidence>
<dbReference type="RefSeq" id="WP_353396500.1">
    <property type="nucleotide sequence ID" value="NZ_BAABWU010000001.1"/>
</dbReference>
<feature type="binding site" evidence="7">
    <location>
        <position position="11"/>
    </location>
    <ligand>
        <name>NADPH</name>
        <dbReference type="ChEBI" id="CHEBI:57783"/>
    </ligand>
</feature>
<keyword evidence="7 8" id="KW-0520">NAD</keyword>
<comment type="pathway">
    <text evidence="7">Membrane lipid metabolism; glycerophospholipid metabolism.</text>
</comment>
<evidence type="ECO:0000256" key="1">
    <source>
        <dbReference type="ARBA" id="ARBA00011009"/>
    </source>
</evidence>
<dbReference type="Gene3D" id="1.10.1040.10">
    <property type="entry name" value="N-(1-d-carboxylethyl)-l-norvaline Dehydrogenase, domain 2"/>
    <property type="match status" value="1"/>
</dbReference>
<dbReference type="HAMAP" id="MF_00394">
    <property type="entry name" value="NAD_Glyc3P_dehydrog"/>
    <property type="match status" value="1"/>
</dbReference>
<feature type="binding site" evidence="7">
    <location>
        <position position="238"/>
    </location>
    <ligand>
        <name>sn-glycerol 3-phosphate</name>
        <dbReference type="ChEBI" id="CHEBI:57597"/>
    </ligand>
</feature>
<dbReference type="EMBL" id="BAABWU010000001">
    <property type="protein sequence ID" value="GAA6194852.1"/>
    <property type="molecule type" value="Genomic_DNA"/>
</dbReference>
<dbReference type="SUPFAM" id="SSF51735">
    <property type="entry name" value="NAD(P)-binding Rossmann-fold domains"/>
    <property type="match status" value="1"/>
</dbReference>
<evidence type="ECO:0000256" key="2">
    <source>
        <dbReference type="ARBA" id="ARBA00022516"/>
    </source>
</evidence>
<keyword evidence="2 7" id="KW-0444">Lipid biosynthesis</keyword>
<comment type="function">
    <text evidence="7">Catalyzes the reduction of the glycolytic intermediate dihydroxyacetone phosphate (DHAP) to sn-glycerol 3-phosphate (G3P), the key precursor for phospholipid synthesis.</text>
</comment>
<feature type="domain" description="Glycerol-3-phosphate dehydrogenase NAD-dependent C-terminal" evidence="11">
    <location>
        <begin position="174"/>
        <end position="307"/>
    </location>
</feature>
<dbReference type="NCBIfam" id="NF000942">
    <property type="entry name" value="PRK00094.1-4"/>
    <property type="match status" value="1"/>
</dbReference>
<keyword evidence="4 7" id="KW-0443">Lipid metabolism</keyword>
<feature type="binding site" evidence="7">
    <location>
        <position position="102"/>
    </location>
    <ligand>
        <name>NADPH</name>
        <dbReference type="ChEBI" id="CHEBI:57783"/>
    </ligand>
</feature>